<organism evidence="1 2">
    <name type="scientific">Onchocerca volvulus</name>
    <dbReference type="NCBI Taxonomy" id="6282"/>
    <lineage>
        <taxon>Eukaryota</taxon>
        <taxon>Metazoa</taxon>
        <taxon>Ecdysozoa</taxon>
        <taxon>Nematoda</taxon>
        <taxon>Chromadorea</taxon>
        <taxon>Rhabditida</taxon>
        <taxon>Spirurina</taxon>
        <taxon>Spiruromorpha</taxon>
        <taxon>Filarioidea</taxon>
        <taxon>Onchocercidae</taxon>
        <taxon>Onchocerca</taxon>
    </lineage>
</organism>
<dbReference type="EMBL" id="CMVM020000161">
    <property type="status" value="NOT_ANNOTATED_CDS"/>
    <property type="molecule type" value="Genomic_DNA"/>
</dbReference>
<accession>A0A8R1XVJ2</accession>
<evidence type="ECO:0000313" key="1">
    <source>
        <dbReference type="EnsemblMetazoa" id="OVOC5687.1"/>
    </source>
</evidence>
<protein>
    <submittedName>
        <fullName evidence="1">Uncharacterized protein</fullName>
    </submittedName>
</protein>
<dbReference type="EnsemblMetazoa" id="OVOC5687.1">
    <property type="protein sequence ID" value="OVOC5687.1"/>
    <property type="gene ID" value="WBGene00242496"/>
</dbReference>
<sequence>MGGRNRLVSSYQELSRMESLILITFRTRVNNNKTLFHVEYVFERSETFELPDHLDHTVYSKNAIMNGFDEKLTVMITYG</sequence>
<keyword evidence="2" id="KW-1185">Reference proteome</keyword>
<reference evidence="2" key="1">
    <citation type="submission" date="2013-10" db="EMBL/GenBank/DDBJ databases">
        <title>Genome sequencing of Onchocerca volvulus.</title>
        <authorList>
            <person name="Cotton J."/>
            <person name="Tsai J."/>
            <person name="Stanley E."/>
            <person name="Tracey A."/>
            <person name="Holroyd N."/>
            <person name="Lustigman S."/>
            <person name="Berriman M."/>
        </authorList>
    </citation>
    <scope>NUCLEOTIDE SEQUENCE</scope>
</reference>
<reference evidence="1" key="2">
    <citation type="submission" date="2022-06" db="UniProtKB">
        <authorList>
            <consortium name="EnsemblMetazoa"/>
        </authorList>
    </citation>
    <scope>IDENTIFICATION</scope>
</reference>
<dbReference type="AlphaFoldDB" id="A0A8R1XVJ2"/>
<proteinExistence type="predicted"/>
<name>A0A8R1XVJ2_ONCVO</name>
<dbReference type="Proteomes" id="UP000024404">
    <property type="component" value="Unassembled WGS sequence"/>
</dbReference>
<evidence type="ECO:0000313" key="2">
    <source>
        <dbReference type="Proteomes" id="UP000024404"/>
    </source>
</evidence>